<protein>
    <recommendedName>
        <fullName evidence="6">G-protein coupled receptors family 1 profile domain-containing protein</fullName>
    </recommendedName>
</protein>
<dbReference type="InterPro" id="IPR017452">
    <property type="entry name" value="GPCR_Rhodpsn_7TM"/>
</dbReference>
<dbReference type="PROSITE" id="PS50262">
    <property type="entry name" value="G_PROTEIN_RECEP_F1_2"/>
    <property type="match status" value="1"/>
</dbReference>
<dbReference type="SUPFAM" id="SSF81321">
    <property type="entry name" value="Family A G protein-coupled receptor-like"/>
    <property type="match status" value="1"/>
</dbReference>
<dbReference type="AlphaFoldDB" id="A0A016VPG1"/>
<reference evidence="8" key="1">
    <citation type="journal article" date="2015" name="Nat. Genet.">
        <title>The genome and transcriptome of the zoonotic hookworm Ancylostoma ceylanicum identify infection-specific gene families.</title>
        <authorList>
            <person name="Schwarz E.M."/>
            <person name="Hu Y."/>
            <person name="Antoshechkin I."/>
            <person name="Miller M.M."/>
            <person name="Sternberg P.W."/>
            <person name="Aroian R.V."/>
        </authorList>
    </citation>
    <scope>NUCLEOTIDE SEQUENCE</scope>
    <source>
        <strain evidence="8">HY135</strain>
    </source>
</reference>
<dbReference type="InterPro" id="IPR019420">
    <property type="entry name" value="7TM_GPCR_serpentine_rcpt_Srbc"/>
</dbReference>
<feature type="transmembrane region" description="Helical" evidence="5">
    <location>
        <begin position="6"/>
        <end position="23"/>
    </location>
</feature>
<evidence type="ECO:0000313" key="8">
    <source>
        <dbReference type="Proteomes" id="UP000024635"/>
    </source>
</evidence>
<keyword evidence="2 5" id="KW-0812">Transmembrane</keyword>
<evidence type="ECO:0000259" key="6">
    <source>
        <dbReference type="PROSITE" id="PS50262"/>
    </source>
</evidence>
<dbReference type="Gene3D" id="1.20.1070.10">
    <property type="entry name" value="Rhodopsin 7-helix transmembrane proteins"/>
    <property type="match status" value="1"/>
</dbReference>
<dbReference type="Pfam" id="PF10316">
    <property type="entry name" value="7TM_GPCR_Srbc"/>
    <property type="match status" value="1"/>
</dbReference>
<feature type="transmembrane region" description="Helical" evidence="5">
    <location>
        <begin position="251"/>
        <end position="268"/>
    </location>
</feature>
<evidence type="ECO:0000256" key="5">
    <source>
        <dbReference type="SAM" id="Phobius"/>
    </source>
</evidence>
<comment type="caution">
    <text evidence="7">The sequence shown here is derived from an EMBL/GenBank/DDBJ whole genome shotgun (WGS) entry which is preliminary data.</text>
</comment>
<feature type="transmembrane region" description="Helical" evidence="5">
    <location>
        <begin position="30"/>
        <end position="51"/>
    </location>
</feature>
<feature type="transmembrane region" description="Helical" evidence="5">
    <location>
        <begin position="71"/>
        <end position="95"/>
    </location>
</feature>
<evidence type="ECO:0000313" key="7">
    <source>
        <dbReference type="EMBL" id="EYC28927.1"/>
    </source>
</evidence>
<dbReference type="InterPro" id="IPR047130">
    <property type="entry name" value="7TM_GPCR_Srsx_nematod"/>
</dbReference>
<feature type="transmembrane region" description="Helical" evidence="5">
    <location>
        <begin position="116"/>
        <end position="137"/>
    </location>
</feature>
<keyword evidence="4 5" id="KW-0472">Membrane</keyword>
<feature type="transmembrane region" description="Helical" evidence="5">
    <location>
        <begin position="168"/>
        <end position="188"/>
    </location>
</feature>
<dbReference type="GO" id="GO:0016020">
    <property type="term" value="C:membrane"/>
    <property type="evidence" value="ECO:0007669"/>
    <property type="project" value="UniProtKB-SubCell"/>
</dbReference>
<evidence type="ECO:0000256" key="2">
    <source>
        <dbReference type="ARBA" id="ARBA00022692"/>
    </source>
</evidence>
<dbReference type="PANTHER" id="PTHR23360:SF26">
    <property type="entry name" value="G-PROTEIN COUPLED RECEPTORS FAMILY 1 PROFILE DOMAIN-CONTAINING PROTEIN"/>
    <property type="match status" value="1"/>
</dbReference>
<sequence length="289" mass="32945">MCESFLIIIFNVPLILTILLRKNNRGRREFIIIAGMALGDSIYALGFFLAITRRLENASFTDTTVTRSECMAQWPTIALFLGASLIGQMNTVVAVDRFVATVFPIWYFQTTIRYPIFILSIAYGISISTLVLNWILVLSDEREKLAMINVMCTFSESTFPGFREILVYYRWVCIIIAAIMYIMVALLLRKRFKTTSRSFAPSMSKIQSKKVMRSNVTMGLTTLSAVCLLLIPDVLVEFNLPNKDSGTKLFLYSLMLNKTMVNFFIFVLRHRELRGMFITGGSSTNHHQT</sequence>
<proteinExistence type="predicted"/>
<gene>
    <name evidence="7" type="primary">Acey_s0007.g3504</name>
    <name evidence="7" type="ORF">Y032_0007g3504</name>
</gene>
<evidence type="ECO:0000256" key="4">
    <source>
        <dbReference type="ARBA" id="ARBA00023136"/>
    </source>
</evidence>
<name>A0A016VPG1_9BILA</name>
<evidence type="ECO:0000256" key="1">
    <source>
        <dbReference type="ARBA" id="ARBA00004370"/>
    </source>
</evidence>
<feature type="domain" description="G-protein coupled receptors family 1 profile" evidence="6">
    <location>
        <begin position="10"/>
        <end position="266"/>
    </location>
</feature>
<keyword evidence="8" id="KW-1185">Reference proteome</keyword>
<keyword evidence="3 5" id="KW-1133">Transmembrane helix</keyword>
<accession>A0A016VPG1</accession>
<organism evidence="7 8">
    <name type="scientific">Ancylostoma ceylanicum</name>
    <dbReference type="NCBI Taxonomy" id="53326"/>
    <lineage>
        <taxon>Eukaryota</taxon>
        <taxon>Metazoa</taxon>
        <taxon>Ecdysozoa</taxon>
        <taxon>Nematoda</taxon>
        <taxon>Chromadorea</taxon>
        <taxon>Rhabditida</taxon>
        <taxon>Rhabditina</taxon>
        <taxon>Rhabditomorpha</taxon>
        <taxon>Strongyloidea</taxon>
        <taxon>Ancylostomatidae</taxon>
        <taxon>Ancylostomatinae</taxon>
        <taxon>Ancylostoma</taxon>
    </lineage>
</organism>
<dbReference type="PANTHER" id="PTHR23360">
    <property type="entry name" value="G-PROTEIN COUPLED RECEPTORS FAMILY 1 PROFILE DOMAIN-CONTAINING PROTEIN-RELATED"/>
    <property type="match status" value="1"/>
</dbReference>
<dbReference type="EMBL" id="JARK01001343">
    <property type="protein sequence ID" value="EYC28927.1"/>
    <property type="molecule type" value="Genomic_DNA"/>
</dbReference>
<comment type="subcellular location">
    <subcellularLocation>
        <location evidence="1">Membrane</location>
    </subcellularLocation>
</comment>
<evidence type="ECO:0000256" key="3">
    <source>
        <dbReference type="ARBA" id="ARBA00022989"/>
    </source>
</evidence>
<dbReference type="OrthoDB" id="5811993at2759"/>
<dbReference type="Proteomes" id="UP000024635">
    <property type="component" value="Unassembled WGS sequence"/>
</dbReference>
<feature type="transmembrane region" description="Helical" evidence="5">
    <location>
        <begin position="211"/>
        <end position="231"/>
    </location>
</feature>